<dbReference type="Gene3D" id="1.20.1560.10">
    <property type="entry name" value="ABC transporter type 1, transmembrane domain"/>
    <property type="match status" value="1"/>
</dbReference>
<keyword evidence="4" id="KW-0067">ATP-binding</keyword>
<dbReference type="InterPro" id="IPR011527">
    <property type="entry name" value="ABC1_TM_dom"/>
</dbReference>
<feature type="transmembrane region" description="Helical" evidence="7">
    <location>
        <begin position="26"/>
        <end position="46"/>
    </location>
</feature>
<evidence type="ECO:0000256" key="5">
    <source>
        <dbReference type="ARBA" id="ARBA00022989"/>
    </source>
</evidence>
<reference evidence="10 11" key="1">
    <citation type="journal article" date="2014" name="Genome Announc.">
        <title>Draft genome sequences of the altered schaedler flora, a defined bacterial community from gnotobiotic mice.</title>
        <authorList>
            <person name="Wannemuehler M.J."/>
            <person name="Overstreet A.M."/>
            <person name="Ward D.V."/>
            <person name="Phillips G.J."/>
        </authorList>
    </citation>
    <scope>NUCLEOTIDE SEQUENCE [LARGE SCALE GENOMIC DNA]</scope>
    <source>
        <strain evidence="10 11">ASF492</strain>
    </source>
</reference>
<evidence type="ECO:0000259" key="9">
    <source>
        <dbReference type="PROSITE" id="PS50929"/>
    </source>
</evidence>
<keyword evidence="2 7" id="KW-0812">Transmembrane</keyword>
<evidence type="ECO:0000256" key="7">
    <source>
        <dbReference type="SAM" id="Phobius"/>
    </source>
</evidence>
<feature type="domain" description="ABC transporter" evidence="8">
    <location>
        <begin position="345"/>
        <end position="584"/>
    </location>
</feature>
<keyword evidence="3" id="KW-0547">Nucleotide-binding</keyword>
<organism evidence="10 11">
    <name type="scientific">Eubacterium plexicaudatum ASF492</name>
    <dbReference type="NCBI Taxonomy" id="1235802"/>
    <lineage>
        <taxon>Bacteria</taxon>
        <taxon>Bacillati</taxon>
        <taxon>Bacillota</taxon>
        <taxon>Clostridia</taxon>
        <taxon>Eubacteriales</taxon>
        <taxon>Eubacteriaceae</taxon>
        <taxon>Eubacterium</taxon>
    </lineage>
</organism>
<feature type="transmembrane region" description="Helical" evidence="7">
    <location>
        <begin position="66"/>
        <end position="84"/>
    </location>
</feature>
<dbReference type="PANTHER" id="PTHR24221">
    <property type="entry name" value="ATP-BINDING CASSETTE SUB-FAMILY B"/>
    <property type="match status" value="1"/>
</dbReference>
<feature type="transmembrane region" description="Helical" evidence="7">
    <location>
        <begin position="169"/>
        <end position="186"/>
    </location>
</feature>
<name>N2A0P9_9FIRM</name>
<keyword evidence="6 7" id="KW-0472">Membrane</keyword>
<feature type="transmembrane region" description="Helical" evidence="7">
    <location>
        <begin position="143"/>
        <end position="163"/>
    </location>
</feature>
<evidence type="ECO:0000313" key="10">
    <source>
        <dbReference type="EMBL" id="EMZ19590.1"/>
    </source>
</evidence>
<gene>
    <name evidence="10" type="ORF">C823_05415</name>
</gene>
<comment type="caution">
    <text evidence="10">The sequence shown here is derived from an EMBL/GenBank/DDBJ whole genome shotgun (WGS) entry which is preliminary data.</text>
</comment>
<dbReference type="AlphaFoldDB" id="N2A0P9"/>
<dbReference type="PATRIC" id="fig|1235802.3.peg.5715"/>
<dbReference type="InterPro" id="IPR039421">
    <property type="entry name" value="Type_1_exporter"/>
</dbReference>
<dbReference type="STRING" id="1235802.C823_05415"/>
<proteinExistence type="predicted"/>
<evidence type="ECO:0000256" key="1">
    <source>
        <dbReference type="ARBA" id="ARBA00004651"/>
    </source>
</evidence>
<keyword evidence="5 7" id="KW-1133">Transmembrane helix</keyword>
<dbReference type="eggNOG" id="COG1132">
    <property type="taxonomic scope" value="Bacteria"/>
</dbReference>
<dbReference type="EMBL" id="AQFT01000160">
    <property type="protein sequence ID" value="EMZ19590.1"/>
    <property type="molecule type" value="Genomic_DNA"/>
</dbReference>
<dbReference type="InterPro" id="IPR003439">
    <property type="entry name" value="ABC_transporter-like_ATP-bd"/>
</dbReference>
<dbReference type="InterPro" id="IPR036640">
    <property type="entry name" value="ABC1_TM_sf"/>
</dbReference>
<dbReference type="GO" id="GO:0140359">
    <property type="term" value="F:ABC-type transporter activity"/>
    <property type="evidence" value="ECO:0007669"/>
    <property type="project" value="InterPro"/>
</dbReference>
<dbReference type="CDD" id="cd03228">
    <property type="entry name" value="ABCC_MRP_Like"/>
    <property type="match status" value="1"/>
</dbReference>
<sequence length="589" mass="67748">MRKLLNNLELIKYTIELIRKIDSKRFIIATTLAILVGLFPIISLMITQNIVNEIQLMKHSFEEVVIGIFTFFITSIIATIVRGVSSYNMYKLSNQLTYGINYMLMKKCGDLSLEKFEQSETYNSINRLEQEIGVKPYQTLQSLLSIVSNMISYISALVLLATWNIWIDILLFLISLVMLFGEIYIGNKEFHIRYARSEQERKAWYYSYLMTHDTSFKEVKTFGLNNFFLNKYKQLGNLFIKQSNDIEKNKLKLNIAISIVQDLMGLLVMYCSIKEAYKKIIMMGNAMSYMNSISIIQTSTMSMATNVYMIYNSNLYISLLRDFLGEADETEKADGKINVDSIEEIEFRNVGYTYPENKFSVHNISFTIKPGDRIAIFGKNGSGKSTLFKILCGLYKPSEGRMLINGIDMNDISLKSYRNRISILFQDFLKYEGTILENVILGDIEIDLQENSVYEALKNAEVDFALKNGKSDLYQTIGTWFDNGKQLSGGQWQKIALSRAYYKHADMYMLDEPSAALDAESETKIFTNYMKISKEKIAVYITHRAKIAAKADNIFVMENGKIIDIGTHDDLMGRCTVYQTLYYEDDKLC</sequence>
<feature type="domain" description="ABC transmembrane type-1" evidence="9">
    <location>
        <begin position="27"/>
        <end position="312"/>
    </location>
</feature>
<accession>N2A0P9</accession>
<protein>
    <recommendedName>
        <fullName evidence="12">ABC transporter domain-containing protein</fullName>
    </recommendedName>
</protein>
<dbReference type="Gene3D" id="3.40.50.300">
    <property type="entry name" value="P-loop containing nucleotide triphosphate hydrolases"/>
    <property type="match status" value="1"/>
</dbReference>
<dbReference type="GO" id="GO:0005524">
    <property type="term" value="F:ATP binding"/>
    <property type="evidence" value="ECO:0007669"/>
    <property type="project" value="UniProtKB-KW"/>
</dbReference>
<dbReference type="Proteomes" id="UP000012589">
    <property type="component" value="Unassembled WGS sequence"/>
</dbReference>
<evidence type="ECO:0000256" key="2">
    <source>
        <dbReference type="ARBA" id="ARBA00022692"/>
    </source>
</evidence>
<dbReference type="InterPro" id="IPR027417">
    <property type="entry name" value="P-loop_NTPase"/>
</dbReference>
<dbReference type="GO" id="GO:0016887">
    <property type="term" value="F:ATP hydrolysis activity"/>
    <property type="evidence" value="ECO:0007669"/>
    <property type="project" value="InterPro"/>
</dbReference>
<dbReference type="SUPFAM" id="SSF90123">
    <property type="entry name" value="ABC transporter transmembrane region"/>
    <property type="match status" value="1"/>
</dbReference>
<evidence type="ECO:0000313" key="11">
    <source>
        <dbReference type="Proteomes" id="UP000012589"/>
    </source>
</evidence>
<evidence type="ECO:0000256" key="4">
    <source>
        <dbReference type="ARBA" id="ARBA00022840"/>
    </source>
</evidence>
<dbReference type="SUPFAM" id="SSF52540">
    <property type="entry name" value="P-loop containing nucleoside triphosphate hydrolases"/>
    <property type="match status" value="1"/>
</dbReference>
<dbReference type="GO" id="GO:0005886">
    <property type="term" value="C:plasma membrane"/>
    <property type="evidence" value="ECO:0007669"/>
    <property type="project" value="UniProtKB-SubCell"/>
</dbReference>
<evidence type="ECO:0000259" key="8">
    <source>
        <dbReference type="PROSITE" id="PS50893"/>
    </source>
</evidence>
<dbReference type="HOGENOM" id="CLU_000604_84_3_9"/>
<evidence type="ECO:0000256" key="6">
    <source>
        <dbReference type="ARBA" id="ARBA00023136"/>
    </source>
</evidence>
<feature type="transmembrane region" description="Helical" evidence="7">
    <location>
        <begin position="251"/>
        <end position="270"/>
    </location>
</feature>
<dbReference type="PROSITE" id="PS50929">
    <property type="entry name" value="ABC_TM1F"/>
    <property type="match status" value="1"/>
</dbReference>
<comment type="subcellular location">
    <subcellularLocation>
        <location evidence="1">Cell membrane</location>
        <topology evidence="1">Multi-pass membrane protein</topology>
    </subcellularLocation>
</comment>
<evidence type="ECO:0000256" key="3">
    <source>
        <dbReference type="ARBA" id="ARBA00022741"/>
    </source>
</evidence>
<dbReference type="PROSITE" id="PS50893">
    <property type="entry name" value="ABC_TRANSPORTER_2"/>
    <property type="match status" value="1"/>
</dbReference>
<dbReference type="Pfam" id="PF00005">
    <property type="entry name" value="ABC_tran"/>
    <property type="match status" value="1"/>
</dbReference>
<evidence type="ECO:0008006" key="12">
    <source>
        <dbReference type="Google" id="ProtNLM"/>
    </source>
</evidence>
<dbReference type="SMART" id="SM00382">
    <property type="entry name" value="AAA"/>
    <property type="match status" value="1"/>
</dbReference>
<dbReference type="InterPro" id="IPR003593">
    <property type="entry name" value="AAA+_ATPase"/>
</dbReference>
<dbReference type="InterPro" id="IPR017871">
    <property type="entry name" value="ABC_transporter-like_CS"/>
</dbReference>
<dbReference type="PROSITE" id="PS00211">
    <property type="entry name" value="ABC_TRANSPORTER_1"/>
    <property type="match status" value="1"/>
</dbReference>
<dbReference type="PANTHER" id="PTHR24221:SF646">
    <property type="entry name" value="HAEMOLYSIN SECRETION ATP-BINDING PROTEIN"/>
    <property type="match status" value="1"/>
</dbReference>
<dbReference type="OrthoDB" id="9806127at2"/>
<keyword evidence="11" id="KW-1185">Reference proteome</keyword>
<dbReference type="GO" id="GO:0034040">
    <property type="term" value="F:ATPase-coupled lipid transmembrane transporter activity"/>
    <property type="evidence" value="ECO:0007669"/>
    <property type="project" value="TreeGrafter"/>
</dbReference>